<dbReference type="GO" id="GO:0046872">
    <property type="term" value="F:metal ion binding"/>
    <property type="evidence" value="ECO:0007669"/>
    <property type="project" value="UniProtKB-KW"/>
</dbReference>
<dbReference type="GO" id="GO:0005886">
    <property type="term" value="C:plasma membrane"/>
    <property type="evidence" value="ECO:0007669"/>
    <property type="project" value="UniProtKB-SubCell"/>
</dbReference>
<dbReference type="GO" id="GO:0006508">
    <property type="term" value="P:proteolysis"/>
    <property type="evidence" value="ECO:0007669"/>
    <property type="project" value="UniProtKB-KW"/>
</dbReference>
<gene>
    <name evidence="14" type="ORF">IFO71_15990</name>
</gene>
<dbReference type="AlphaFoldDB" id="A0AAW3ZQ05"/>
<dbReference type="Proteomes" id="UP000613768">
    <property type="component" value="Unassembled WGS sequence"/>
</dbReference>
<keyword evidence="3" id="KW-1003">Cell membrane</keyword>
<evidence type="ECO:0000256" key="11">
    <source>
        <dbReference type="ARBA" id="ARBA00023136"/>
    </source>
</evidence>
<evidence type="ECO:0000256" key="10">
    <source>
        <dbReference type="ARBA" id="ARBA00023049"/>
    </source>
</evidence>
<dbReference type="EMBL" id="JACYTR010000045">
    <property type="protein sequence ID" value="MBD8527244.1"/>
    <property type="molecule type" value="Genomic_DNA"/>
</dbReference>
<keyword evidence="11 12" id="KW-0472">Membrane</keyword>
<keyword evidence="4" id="KW-0645">Protease</keyword>
<evidence type="ECO:0000256" key="5">
    <source>
        <dbReference type="ARBA" id="ARBA00022692"/>
    </source>
</evidence>
<comment type="cofactor">
    <cofactor evidence="1">
        <name>Zn(2+)</name>
        <dbReference type="ChEBI" id="CHEBI:29105"/>
    </cofactor>
</comment>
<dbReference type="Gene3D" id="3.30.2010.10">
    <property type="entry name" value="Metalloproteases ('zincins'), catalytic domain"/>
    <property type="match status" value="1"/>
</dbReference>
<evidence type="ECO:0000256" key="3">
    <source>
        <dbReference type="ARBA" id="ARBA00022475"/>
    </source>
</evidence>
<evidence type="ECO:0000256" key="1">
    <source>
        <dbReference type="ARBA" id="ARBA00001947"/>
    </source>
</evidence>
<evidence type="ECO:0000256" key="6">
    <source>
        <dbReference type="ARBA" id="ARBA00022723"/>
    </source>
</evidence>
<feature type="transmembrane region" description="Helical" evidence="12">
    <location>
        <begin position="136"/>
        <end position="158"/>
    </location>
</feature>
<name>A0AAW3ZQ05_9GAMM</name>
<comment type="caution">
    <text evidence="14">The sequence shown here is derived from an EMBL/GenBank/DDBJ whole genome shotgun (WGS) entry which is preliminary data.</text>
</comment>
<accession>A0AAW3ZQ05</accession>
<evidence type="ECO:0000256" key="12">
    <source>
        <dbReference type="SAM" id="Phobius"/>
    </source>
</evidence>
<evidence type="ECO:0000256" key="9">
    <source>
        <dbReference type="ARBA" id="ARBA00022989"/>
    </source>
</evidence>
<evidence type="ECO:0000256" key="2">
    <source>
        <dbReference type="ARBA" id="ARBA00004651"/>
    </source>
</evidence>
<keyword evidence="9 12" id="KW-1133">Transmembrane helix</keyword>
<feature type="transmembrane region" description="Helical" evidence="12">
    <location>
        <begin position="96"/>
        <end position="115"/>
    </location>
</feature>
<dbReference type="PANTHER" id="PTHR43221">
    <property type="entry name" value="PROTEASE HTPX"/>
    <property type="match status" value="1"/>
</dbReference>
<dbReference type="InterPro" id="IPR050083">
    <property type="entry name" value="HtpX_protease"/>
</dbReference>
<evidence type="ECO:0000313" key="14">
    <source>
        <dbReference type="EMBL" id="MBD8527244.1"/>
    </source>
</evidence>
<keyword evidence="7" id="KW-0378">Hydrolase</keyword>
<reference evidence="14 15" key="1">
    <citation type="submission" date="2020-09" db="EMBL/GenBank/DDBJ databases">
        <title>Pseudoxanthomonas sp. CAU 1598 isolated from sand of Yaerae Beach.</title>
        <authorList>
            <person name="Kim W."/>
        </authorList>
    </citation>
    <scope>NUCLEOTIDE SEQUENCE [LARGE SCALE GENOMIC DNA]</scope>
    <source>
        <strain evidence="14 15">CAU 1598</strain>
    </source>
</reference>
<dbReference type="InterPro" id="IPR001915">
    <property type="entry name" value="Peptidase_M48"/>
</dbReference>
<evidence type="ECO:0000256" key="7">
    <source>
        <dbReference type="ARBA" id="ARBA00022801"/>
    </source>
</evidence>
<keyword evidence="6" id="KW-0479">Metal-binding</keyword>
<evidence type="ECO:0000259" key="13">
    <source>
        <dbReference type="Pfam" id="PF01435"/>
    </source>
</evidence>
<keyword evidence="10" id="KW-0482">Metalloprotease</keyword>
<feature type="domain" description="Peptidase M48" evidence="13">
    <location>
        <begin position="257"/>
        <end position="439"/>
    </location>
</feature>
<keyword evidence="15" id="KW-1185">Reference proteome</keyword>
<dbReference type="CDD" id="cd07328">
    <property type="entry name" value="M48_Ste24p_like"/>
    <property type="match status" value="1"/>
</dbReference>
<proteinExistence type="predicted"/>
<comment type="subcellular location">
    <subcellularLocation>
        <location evidence="2">Cell membrane</location>
        <topology evidence="2">Multi-pass membrane protein</topology>
    </subcellularLocation>
</comment>
<organism evidence="14 15">
    <name type="scientific">Pseudomarimonas arenosa</name>
    <dbReference type="NCBI Taxonomy" id="2774145"/>
    <lineage>
        <taxon>Bacteria</taxon>
        <taxon>Pseudomonadati</taxon>
        <taxon>Pseudomonadota</taxon>
        <taxon>Gammaproteobacteria</taxon>
        <taxon>Lysobacterales</taxon>
        <taxon>Lysobacteraceae</taxon>
        <taxon>Pseudomarimonas</taxon>
    </lineage>
</organism>
<dbReference type="PANTHER" id="PTHR43221:SF1">
    <property type="entry name" value="PROTEASE HTPX"/>
    <property type="match status" value="1"/>
</dbReference>
<dbReference type="GO" id="GO:0004222">
    <property type="term" value="F:metalloendopeptidase activity"/>
    <property type="evidence" value="ECO:0007669"/>
    <property type="project" value="InterPro"/>
</dbReference>
<dbReference type="Pfam" id="PF01435">
    <property type="entry name" value="Peptidase_M48"/>
    <property type="match status" value="1"/>
</dbReference>
<evidence type="ECO:0000256" key="8">
    <source>
        <dbReference type="ARBA" id="ARBA00022833"/>
    </source>
</evidence>
<keyword evidence="8" id="KW-0862">Zinc</keyword>
<feature type="transmembrane region" description="Helical" evidence="12">
    <location>
        <begin position="164"/>
        <end position="184"/>
    </location>
</feature>
<evidence type="ECO:0000313" key="15">
    <source>
        <dbReference type="Proteomes" id="UP000613768"/>
    </source>
</evidence>
<dbReference type="RefSeq" id="WP_192030666.1">
    <property type="nucleotide sequence ID" value="NZ_JACYTR010000045.1"/>
</dbReference>
<evidence type="ECO:0000256" key="4">
    <source>
        <dbReference type="ARBA" id="ARBA00022670"/>
    </source>
</evidence>
<sequence>MTRVRRFALALGVLMLPGLFGLFAAKVGEGRYTALVQKFQANQGDEVAAVSAAEFCRGPMPSPPLGWQEEGDETPPAEVLVASDCRILLGLPALRWIAVFSMLAGGGLLLALWWAASTVRRDRNRLLTIFLPGLRVAVYGAIAMLLLSGYLIAFGGLAAIPGELANLAVVIGILCVLAALFATFKLRGALHPDVSFYHAAYASPTAHPMLWELIERLAERLGTAKPDTLLLGIEPTFFVTEARVQSHRERKPRAGRAMYLSLPLMRMLSVPELAAVIGHELGHFRGEDTRYSSQFYPVYAGAHRALEGWYEGEDYWLTWLATLPAVQLLELFVTEVEEVEAEISRERELLADRAGAEVASGMDLASALLKLGSAHMLLPEFEQDVWERYSKGNEWAPLGERLASISVRRLGEAARQDLELEFPHPTDSHPPMPERLASLGLGWAAVLDQLTMPTLEQSSVCLINDARRLECELFRQWLAQFDDEP</sequence>
<protein>
    <submittedName>
        <fullName evidence="14">M48 family metallopeptidase</fullName>
    </submittedName>
</protein>
<keyword evidence="5 12" id="KW-0812">Transmembrane</keyword>